<evidence type="ECO:0000313" key="3">
    <source>
        <dbReference type="EMBL" id="CAF1633055.1"/>
    </source>
</evidence>
<evidence type="ECO:0000313" key="2">
    <source>
        <dbReference type="EMBL" id="CAF1432396.1"/>
    </source>
</evidence>
<organism evidence="2 4">
    <name type="scientific">Rotaria sordida</name>
    <dbReference type="NCBI Taxonomy" id="392033"/>
    <lineage>
        <taxon>Eukaryota</taxon>
        <taxon>Metazoa</taxon>
        <taxon>Spiralia</taxon>
        <taxon>Gnathifera</taxon>
        <taxon>Rotifera</taxon>
        <taxon>Eurotatoria</taxon>
        <taxon>Bdelloidea</taxon>
        <taxon>Philodinida</taxon>
        <taxon>Philodinidae</taxon>
        <taxon>Rotaria</taxon>
    </lineage>
</organism>
<evidence type="ECO:0000256" key="1">
    <source>
        <dbReference type="SAM" id="Phobius"/>
    </source>
</evidence>
<dbReference type="Gene3D" id="1.20.1070.10">
    <property type="entry name" value="Rhodopsin 7-helix transmembrane proteins"/>
    <property type="match status" value="1"/>
</dbReference>
<evidence type="ECO:0000313" key="5">
    <source>
        <dbReference type="Proteomes" id="UP000663870"/>
    </source>
</evidence>
<keyword evidence="5" id="KW-1185">Reference proteome</keyword>
<dbReference type="Proteomes" id="UP000663870">
    <property type="component" value="Unassembled WGS sequence"/>
</dbReference>
<evidence type="ECO:0000313" key="4">
    <source>
        <dbReference type="Proteomes" id="UP000663854"/>
    </source>
</evidence>
<dbReference type="Proteomes" id="UP000663854">
    <property type="component" value="Unassembled WGS sequence"/>
</dbReference>
<comment type="caution">
    <text evidence="2">The sequence shown here is derived from an EMBL/GenBank/DDBJ whole genome shotgun (WGS) entry which is preliminary data.</text>
</comment>
<dbReference type="SUPFAM" id="SSF81321">
    <property type="entry name" value="Family A G protein-coupled receptor-like"/>
    <property type="match status" value="1"/>
</dbReference>
<sequence>MPATFILMYLSSIIITLFNIKSYEFREVLFLLYYINSACNPLIYSFFNVNFRNDIRRIYKYHKHIYLT</sequence>
<proteinExistence type="predicted"/>
<reference evidence="2" key="1">
    <citation type="submission" date="2021-02" db="EMBL/GenBank/DDBJ databases">
        <authorList>
            <person name="Nowell W R."/>
        </authorList>
    </citation>
    <scope>NUCLEOTIDE SEQUENCE</scope>
</reference>
<keyword evidence="1" id="KW-0472">Membrane</keyword>
<evidence type="ECO:0008006" key="6">
    <source>
        <dbReference type="Google" id="ProtNLM"/>
    </source>
</evidence>
<protein>
    <recommendedName>
        <fullName evidence="6">G-protein coupled receptors family 1 profile domain-containing protein</fullName>
    </recommendedName>
</protein>
<name>A0A815NIB4_9BILA</name>
<keyword evidence="1" id="KW-0812">Transmembrane</keyword>
<gene>
    <name evidence="3" type="ORF">JXQ802_LOCUS52087</name>
    <name evidence="2" type="ORF">PYM288_LOCUS35808</name>
</gene>
<dbReference type="EMBL" id="CAJNOL010008008">
    <property type="protein sequence ID" value="CAF1633055.1"/>
    <property type="molecule type" value="Genomic_DNA"/>
</dbReference>
<feature type="transmembrane region" description="Helical" evidence="1">
    <location>
        <begin position="30"/>
        <end position="47"/>
    </location>
</feature>
<dbReference type="AlphaFoldDB" id="A0A815NIB4"/>
<accession>A0A815NIB4</accession>
<dbReference type="EMBL" id="CAJNOH010006437">
    <property type="protein sequence ID" value="CAF1432396.1"/>
    <property type="molecule type" value="Genomic_DNA"/>
</dbReference>
<keyword evidence="1" id="KW-1133">Transmembrane helix</keyword>